<dbReference type="InterPro" id="IPR004453">
    <property type="entry name" value="QueG"/>
</dbReference>
<accession>A0A0F8YSP1</accession>
<protein>
    <recommendedName>
        <fullName evidence="2">4Fe-4S ferredoxin-type domain-containing protein</fullName>
    </recommendedName>
</protein>
<dbReference type="InterPro" id="IPR017900">
    <property type="entry name" value="4Fe4S_Fe_S_CS"/>
</dbReference>
<dbReference type="EMBL" id="LAZR01051775">
    <property type="protein sequence ID" value="KKK84443.1"/>
    <property type="molecule type" value="Genomic_DNA"/>
</dbReference>
<organism evidence="3">
    <name type="scientific">marine sediment metagenome</name>
    <dbReference type="NCBI Taxonomy" id="412755"/>
    <lineage>
        <taxon>unclassified sequences</taxon>
        <taxon>metagenomes</taxon>
        <taxon>ecological metagenomes</taxon>
    </lineage>
</organism>
<evidence type="ECO:0000259" key="2">
    <source>
        <dbReference type="PROSITE" id="PS51379"/>
    </source>
</evidence>
<evidence type="ECO:0000256" key="1">
    <source>
        <dbReference type="ARBA" id="ARBA00022485"/>
    </source>
</evidence>
<keyword evidence="1" id="KW-0479">Metal-binding</keyword>
<dbReference type="PROSITE" id="PS00198">
    <property type="entry name" value="4FE4S_FER_1"/>
    <property type="match status" value="1"/>
</dbReference>
<dbReference type="GO" id="GO:0008616">
    <property type="term" value="P:tRNA queuosine(34) biosynthetic process"/>
    <property type="evidence" value="ECO:0007669"/>
    <property type="project" value="InterPro"/>
</dbReference>
<sequence>MPTSTTNENIVYQYKIVSVDHLDELQEDIDKLRRAGKLSDHEVYRSYIDTKKFQVPETIPNAKFLIVIAVLTKLVLVNFHFDGKKHEFMIPPQYYDDGLELEDLENVVNKEIIIESGYKIERSTKLHLKLLAARSGLGKYGRNNICYVDEMGSLITLYAFFTDFQFDVDNWTEIQMMDYCKRCTTCMNNCPTHAIPTSPEENFVINVGKFITLYNEIDGEFPKWIDPGAHNALEGCMRCQLTWPGNSKSIKLTQRFDDVTEEETKKIIEGNPDKNLLNTLSVKIKMFSSSYAKKKFPSFKRNLEVLLK</sequence>
<dbReference type="InterPro" id="IPR017896">
    <property type="entry name" value="4Fe4S_Fe-S-bd"/>
</dbReference>
<feature type="domain" description="4Fe-4S ferredoxin-type" evidence="2">
    <location>
        <begin position="171"/>
        <end position="200"/>
    </location>
</feature>
<gene>
    <name evidence="3" type="ORF">LCGC14_2783290</name>
</gene>
<comment type="caution">
    <text evidence="3">The sequence shown here is derived from an EMBL/GenBank/DDBJ whole genome shotgun (WGS) entry which is preliminary data.</text>
</comment>
<dbReference type="PROSITE" id="PS51379">
    <property type="entry name" value="4FE4S_FER_2"/>
    <property type="match status" value="1"/>
</dbReference>
<dbReference type="Pfam" id="PF13484">
    <property type="entry name" value="Fer4_16"/>
    <property type="match status" value="1"/>
</dbReference>
<keyword evidence="1" id="KW-0004">4Fe-4S</keyword>
<reference evidence="3" key="1">
    <citation type="journal article" date="2015" name="Nature">
        <title>Complex archaea that bridge the gap between prokaryotes and eukaryotes.</title>
        <authorList>
            <person name="Spang A."/>
            <person name="Saw J.H."/>
            <person name="Jorgensen S.L."/>
            <person name="Zaremba-Niedzwiedzka K."/>
            <person name="Martijn J."/>
            <person name="Lind A.E."/>
            <person name="van Eijk R."/>
            <person name="Schleper C."/>
            <person name="Guy L."/>
            <person name="Ettema T.J."/>
        </authorList>
    </citation>
    <scope>NUCLEOTIDE SEQUENCE</scope>
</reference>
<dbReference type="GO" id="GO:0051539">
    <property type="term" value="F:4 iron, 4 sulfur cluster binding"/>
    <property type="evidence" value="ECO:0007669"/>
    <property type="project" value="UniProtKB-KW"/>
</dbReference>
<evidence type="ECO:0000313" key="3">
    <source>
        <dbReference type="EMBL" id="KKK84443.1"/>
    </source>
</evidence>
<keyword evidence="1" id="KW-0411">Iron-sulfur</keyword>
<dbReference type="PANTHER" id="PTHR30002:SF4">
    <property type="entry name" value="EPOXYQUEUOSINE REDUCTASE"/>
    <property type="match status" value="1"/>
</dbReference>
<dbReference type="AlphaFoldDB" id="A0A0F8YSP1"/>
<keyword evidence="1" id="KW-0408">Iron</keyword>
<dbReference type="SUPFAM" id="SSF54862">
    <property type="entry name" value="4Fe-4S ferredoxins"/>
    <property type="match status" value="1"/>
</dbReference>
<dbReference type="GO" id="GO:0052693">
    <property type="term" value="F:epoxyqueuosine reductase activity"/>
    <property type="evidence" value="ECO:0007669"/>
    <property type="project" value="TreeGrafter"/>
</dbReference>
<proteinExistence type="predicted"/>
<name>A0A0F8YSP1_9ZZZZ</name>
<dbReference type="PANTHER" id="PTHR30002">
    <property type="entry name" value="EPOXYQUEUOSINE REDUCTASE"/>
    <property type="match status" value="1"/>
</dbReference>